<sequence length="155" mass="17112">MITQGRSLGPQKENETSGCSLERRKIKRGNSTCLVLVRLGGERETTGEGWRKGDLAAIWVLFAREERVKEAVVEVRRKGWRRFASVAASGEEREVRRLVAWLNKKEAEGGELGRSPVVIGRSWFGLLAVVLLLPSPAVRGEICSWVGGAREIGEG</sequence>
<keyword evidence="2" id="KW-1185">Reference proteome</keyword>
<name>A0ABS8TI47_DATST</name>
<dbReference type="Proteomes" id="UP000823775">
    <property type="component" value="Unassembled WGS sequence"/>
</dbReference>
<dbReference type="EMBL" id="JACEIK010001622">
    <property type="protein sequence ID" value="MCD7470873.1"/>
    <property type="molecule type" value="Genomic_DNA"/>
</dbReference>
<evidence type="ECO:0000313" key="1">
    <source>
        <dbReference type="EMBL" id="MCD7470873.1"/>
    </source>
</evidence>
<accession>A0ABS8TI47</accession>
<proteinExistence type="predicted"/>
<organism evidence="1 2">
    <name type="scientific">Datura stramonium</name>
    <name type="common">Jimsonweed</name>
    <name type="synonym">Common thornapple</name>
    <dbReference type="NCBI Taxonomy" id="4076"/>
    <lineage>
        <taxon>Eukaryota</taxon>
        <taxon>Viridiplantae</taxon>
        <taxon>Streptophyta</taxon>
        <taxon>Embryophyta</taxon>
        <taxon>Tracheophyta</taxon>
        <taxon>Spermatophyta</taxon>
        <taxon>Magnoliopsida</taxon>
        <taxon>eudicotyledons</taxon>
        <taxon>Gunneridae</taxon>
        <taxon>Pentapetalae</taxon>
        <taxon>asterids</taxon>
        <taxon>lamiids</taxon>
        <taxon>Solanales</taxon>
        <taxon>Solanaceae</taxon>
        <taxon>Solanoideae</taxon>
        <taxon>Datureae</taxon>
        <taxon>Datura</taxon>
    </lineage>
</organism>
<protein>
    <submittedName>
        <fullName evidence="1">Uncharacterized protein</fullName>
    </submittedName>
</protein>
<gene>
    <name evidence="1" type="ORF">HAX54_011060</name>
</gene>
<comment type="caution">
    <text evidence="1">The sequence shown here is derived from an EMBL/GenBank/DDBJ whole genome shotgun (WGS) entry which is preliminary data.</text>
</comment>
<reference evidence="1 2" key="1">
    <citation type="journal article" date="2021" name="BMC Genomics">
        <title>Datura genome reveals duplications of psychoactive alkaloid biosynthetic genes and high mutation rate following tissue culture.</title>
        <authorList>
            <person name="Rajewski A."/>
            <person name="Carter-House D."/>
            <person name="Stajich J."/>
            <person name="Litt A."/>
        </authorList>
    </citation>
    <scope>NUCLEOTIDE SEQUENCE [LARGE SCALE GENOMIC DNA]</scope>
    <source>
        <strain evidence="1">AR-01</strain>
    </source>
</reference>
<evidence type="ECO:0000313" key="2">
    <source>
        <dbReference type="Proteomes" id="UP000823775"/>
    </source>
</evidence>